<accession>A0A1X7VKQ1</accession>
<proteinExistence type="predicted"/>
<dbReference type="AlphaFoldDB" id="A0A1X7VKQ1"/>
<dbReference type="InterPro" id="IPR001452">
    <property type="entry name" value="SH3_domain"/>
</dbReference>
<dbReference type="SUPFAM" id="SSF50044">
    <property type="entry name" value="SH3-domain"/>
    <property type="match status" value="3"/>
</dbReference>
<evidence type="ECO:0000313" key="5">
    <source>
        <dbReference type="EnsemblMetazoa" id="Aqu2.1.40395_001"/>
    </source>
</evidence>
<evidence type="ECO:0000256" key="3">
    <source>
        <dbReference type="SAM" id="MobiDB-lite"/>
    </source>
</evidence>
<evidence type="ECO:0000259" key="4">
    <source>
        <dbReference type="PROSITE" id="PS50002"/>
    </source>
</evidence>
<dbReference type="Pfam" id="PF07653">
    <property type="entry name" value="SH3_2"/>
    <property type="match status" value="1"/>
</dbReference>
<dbReference type="EnsemblMetazoa" id="Aqu2.1.40395_001">
    <property type="protein sequence ID" value="Aqu2.1.40395_001"/>
    <property type="gene ID" value="Aqu2.1.40395"/>
</dbReference>
<feature type="compositionally biased region" description="Low complexity" evidence="3">
    <location>
        <begin position="199"/>
        <end position="209"/>
    </location>
</feature>
<evidence type="ECO:0000256" key="2">
    <source>
        <dbReference type="PROSITE-ProRule" id="PRU00192"/>
    </source>
</evidence>
<evidence type="ECO:0000256" key="1">
    <source>
        <dbReference type="ARBA" id="ARBA00022443"/>
    </source>
</evidence>
<feature type="domain" description="SH3" evidence="4">
    <location>
        <begin position="307"/>
        <end position="367"/>
    </location>
</feature>
<reference evidence="5" key="1">
    <citation type="submission" date="2017-05" db="UniProtKB">
        <authorList>
            <consortium name="EnsemblMetazoa"/>
        </authorList>
    </citation>
    <scope>IDENTIFICATION</scope>
</reference>
<protein>
    <recommendedName>
        <fullName evidence="4">SH3 domain-containing protein</fullName>
    </recommendedName>
</protein>
<keyword evidence="1 2" id="KW-0728">SH3 domain</keyword>
<sequence length="627" mass="69367">MPLLWKKRNQKVAAPVVVAEEAKSHKLCSGQDVLTVSSGEQKSTNDTCNNGMVFVFVIKDFTSTISDELSVGRGHVVQQLYEDSAWSYVRSIDGRSGYIPSSVTCSLDDIQSRGEWLDGRPISRKSKILLQNNTSNGIQSSQPAFQRRGVPSVRPKLNDPHTASNACTNHEASAIIELSSSPYAVPSLHPLHPLSLCKSMTPKSSSSSKHNSDCHPQPSFDPPSIAIHARTQSYQEAVTDHEPSSYHLYSVPIEHHSRPRNLPLRPNGLQSNQLTFTNTTSYTTTGLRTTTTHASQFDDVFLPCNNKPIGIFKSTGKYDKTVPGEVSLSQNEYVIVTEMGESEWAWIISASGDEGVVPKCLLARYNPAPERLDTVGTQTELIVMAPMCTIPARPLHQINRTTCTSREVETHTMRPEEPEVSLQRTEVAVQTDHMSPVIMDVWSQSQTIDEFWYENSMSIPRLNGFSFSGIESPSICTLPTINGINESAGIHESRHSLPHLPLFNTLHSKKSSTADVTATLDSNSSFSPASGVRPNVIPQNNVSSPQTIVLKVVRSYIPGANEVDHLHLNKGDILHIYPGNNTVQRNWIWAYHMEQGTYGYVPKSHTAFLCVTNFRHVNGGIIRYDEV</sequence>
<dbReference type="InterPro" id="IPR036028">
    <property type="entry name" value="SH3-like_dom_sf"/>
</dbReference>
<feature type="domain" description="SH3" evidence="4">
    <location>
        <begin position="50"/>
        <end position="109"/>
    </location>
</feature>
<dbReference type="InParanoid" id="A0A1X7VKQ1"/>
<organism evidence="5">
    <name type="scientific">Amphimedon queenslandica</name>
    <name type="common">Sponge</name>
    <dbReference type="NCBI Taxonomy" id="400682"/>
    <lineage>
        <taxon>Eukaryota</taxon>
        <taxon>Metazoa</taxon>
        <taxon>Porifera</taxon>
        <taxon>Demospongiae</taxon>
        <taxon>Heteroscleromorpha</taxon>
        <taxon>Haplosclerida</taxon>
        <taxon>Niphatidae</taxon>
        <taxon>Amphimedon</taxon>
    </lineage>
</organism>
<dbReference type="SMART" id="SM00326">
    <property type="entry name" value="SH3"/>
    <property type="match status" value="3"/>
</dbReference>
<name>A0A1X7VKQ1_AMPQE</name>
<dbReference type="Gene3D" id="2.30.30.40">
    <property type="entry name" value="SH3 Domains"/>
    <property type="match status" value="1"/>
</dbReference>
<feature type="region of interest" description="Disordered" evidence="3">
    <location>
        <begin position="199"/>
        <end position="221"/>
    </location>
</feature>
<feature type="domain" description="SH3" evidence="4">
    <location>
        <begin position="545"/>
        <end position="611"/>
    </location>
</feature>
<dbReference type="PROSITE" id="PS50002">
    <property type="entry name" value="SH3"/>
    <property type="match status" value="3"/>
</dbReference>